<feature type="chain" id="PRO_5040884175" description="Barwin-related endoglucanase" evidence="3">
    <location>
        <begin position="22"/>
        <end position="280"/>
    </location>
</feature>
<reference evidence="4" key="2">
    <citation type="journal article" date="2023" name="IMA Fungus">
        <title>Comparative genomic study of the Penicillium genus elucidates a diverse pangenome and 15 lateral gene transfer events.</title>
        <authorList>
            <person name="Petersen C."/>
            <person name="Sorensen T."/>
            <person name="Nielsen M.R."/>
            <person name="Sondergaard T.E."/>
            <person name="Sorensen J.L."/>
            <person name="Fitzpatrick D.A."/>
            <person name="Frisvad J.C."/>
            <person name="Nielsen K.L."/>
        </authorList>
    </citation>
    <scope>NUCLEOTIDE SEQUENCE</scope>
    <source>
        <strain evidence="4">IBT 30069</strain>
    </source>
</reference>
<reference evidence="4" key="1">
    <citation type="submission" date="2022-11" db="EMBL/GenBank/DDBJ databases">
        <authorList>
            <person name="Petersen C."/>
        </authorList>
    </citation>
    <scope>NUCLEOTIDE SEQUENCE</scope>
    <source>
        <strain evidence="4">IBT 30069</strain>
    </source>
</reference>
<dbReference type="PANTHER" id="PTHR31836">
    <property type="match status" value="1"/>
</dbReference>
<dbReference type="PANTHER" id="PTHR31836:SF28">
    <property type="entry name" value="SRCR DOMAIN-CONTAINING PROTEIN-RELATED"/>
    <property type="match status" value="1"/>
</dbReference>
<keyword evidence="5" id="KW-1185">Reference proteome</keyword>
<evidence type="ECO:0000313" key="5">
    <source>
        <dbReference type="Proteomes" id="UP001149165"/>
    </source>
</evidence>
<protein>
    <recommendedName>
        <fullName evidence="6">Barwin-related endoglucanase</fullName>
    </recommendedName>
</protein>
<dbReference type="InterPro" id="IPR036908">
    <property type="entry name" value="RlpA-like_sf"/>
</dbReference>
<dbReference type="Proteomes" id="UP001149165">
    <property type="component" value="Unassembled WGS sequence"/>
</dbReference>
<feature type="signal peptide" evidence="3">
    <location>
        <begin position="1"/>
        <end position="21"/>
    </location>
</feature>
<dbReference type="AlphaFoldDB" id="A0A9W9G7K5"/>
<dbReference type="OrthoDB" id="623670at2759"/>
<comment type="caution">
    <text evidence="4">The sequence shown here is derived from an EMBL/GenBank/DDBJ whole genome shotgun (WGS) entry which is preliminary data.</text>
</comment>
<organism evidence="4 5">
    <name type="scientific">Penicillium angulare</name>
    <dbReference type="NCBI Taxonomy" id="116970"/>
    <lineage>
        <taxon>Eukaryota</taxon>
        <taxon>Fungi</taxon>
        <taxon>Dikarya</taxon>
        <taxon>Ascomycota</taxon>
        <taxon>Pezizomycotina</taxon>
        <taxon>Eurotiomycetes</taxon>
        <taxon>Eurotiomycetidae</taxon>
        <taxon>Eurotiales</taxon>
        <taxon>Aspergillaceae</taxon>
        <taxon>Penicillium</taxon>
    </lineage>
</organism>
<keyword evidence="1 3" id="KW-0732">Signal</keyword>
<evidence type="ECO:0000256" key="1">
    <source>
        <dbReference type="ARBA" id="ARBA00022729"/>
    </source>
</evidence>
<evidence type="ECO:0000256" key="2">
    <source>
        <dbReference type="SAM" id="MobiDB-lite"/>
    </source>
</evidence>
<accession>A0A9W9G7K5</accession>
<evidence type="ECO:0000256" key="3">
    <source>
        <dbReference type="SAM" id="SignalP"/>
    </source>
</evidence>
<evidence type="ECO:0008006" key="6">
    <source>
        <dbReference type="Google" id="ProtNLM"/>
    </source>
</evidence>
<feature type="compositionally biased region" description="Low complexity" evidence="2">
    <location>
        <begin position="84"/>
        <end position="100"/>
    </location>
</feature>
<dbReference type="EMBL" id="JAPQKH010000002">
    <property type="protein sequence ID" value="KAJ5113464.1"/>
    <property type="molecule type" value="Genomic_DNA"/>
</dbReference>
<dbReference type="InterPro" id="IPR051477">
    <property type="entry name" value="Expansin_CellWall"/>
</dbReference>
<evidence type="ECO:0000313" key="4">
    <source>
        <dbReference type="EMBL" id="KAJ5113464.1"/>
    </source>
</evidence>
<name>A0A9W9G7K5_9EURO</name>
<proteinExistence type="predicted"/>
<feature type="region of interest" description="Disordered" evidence="2">
    <location>
        <begin position="68"/>
        <end position="173"/>
    </location>
</feature>
<feature type="compositionally biased region" description="Low complexity" evidence="2">
    <location>
        <begin position="68"/>
        <end position="77"/>
    </location>
</feature>
<gene>
    <name evidence="4" type="ORF">N7456_001998</name>
</gene>
<dbReference type="CDD" id="cd22191">
    <property type="entry name" value="DPBB_RlpA_EXP_N-like"/>
    <property type="match status" value="1"/>
</dbReference>
<dbReference type="SUPFAM" id="SSF50685">
    <property type="entry name" value="Barwin-like endoglucanases"/>
    <property type="match status" value="1"/>
</dbReference>
<dbReference type="Gene3D" id="2.40.40.10">
    <property type="entry name" value="RlpA-like domain"/>
    <property type="match status" value="1"/>
</dbReference>
<feature type="compositionally biased region" description="Low complexity" evidence="2">
    <location>
        <begin position="108"/>
        <end position="162"/>
    </location>
</feature>
<sequence>MAPITKTLALAGALFAMSGLSAPIEKRAVVWETVTDIVWKTVDVTTTVQPQEFIATATVVPVTTTTSEAVVESTTTPKPEEHQQPATTSSSSTTSTSSTPAPAPEPTQPTTTYVAPAPETTTQAPQTTEAPAPAPVEPTTTAEPTSTSTTAAAPSATSSASGGSSGGSGYTGSCDEGSPCTGQMTYYDTATSASAPSACGTTNDGLTELVLALPVGVMTDNNAYCGKTVTIEYGGVTHKGTVVDKCMGCDDTSIDLSRALFEVFDSLSAGRIHDAKWYID</sequence>